<keyword evidence="3" id="KW-1185">Reference proteome</keyword>
<evidence type="ECO:0000313" key="2">
    <source>
        <dbReference type="EMBL" id="MPC66377.1"/>
    </source>
</evidence>
<dbReference type="EMBL" id="VSRR010024669">
    <property type="protein sequence ID" value="MPC66377.1"/>
    <property type="molecule type" value="Genomic_DNA"/>
</dbReference>
<comment type="caution">
    <text evidence="2">The sequence shown here is derived from an EMBL/GenBank/DDBJ whole genome shotgun (WGS) entry which is preliminary data.</text>
</comment>
<name>A0A5B7HAQ5_PORTR</name>
<evidence type="ECO:0000313" key="3">
    <source>
        <dbReference type="Proteomes" id="UP000324222"/>
    </source>
</evidence>
<dbReference type="AlphaFoldDB" id="A0A5B7HAQ5"/>
<organism evidence="2 3">
    <name type="scientific">Portunus trituberculatus</name>
    <name type="common">Swimming crab</name>
    <name type="synonym">Neptunus trituberculatus</name>
    <dbReference type="NCBI Taxonomy" id="210409"/>
    <lineage>
        <taxon>Eukaryota</taxon>
        <taxon>Metazoa</taxon>
        <taxon>Ecdysozoa</taxon>
        <taxon>Arthropoda</taxon>
        <taxon>Crustacea</taxon>
        <taxon>Multicrustacea</taxon>
        <taxon>Malacostraca</taxon>
        <taxon>Eumalacostraca</taxon>
        <taxon>Eucarida</taxon>
        <taxon>Decapoda</taxon>
        <taxon>Pleocyemata</taxon>
        <taxon>Brachyura</taxon>
        <taxon>Eubrachyura</taxon>
        <taxon>Portunoidea</taxon>
        <taxon>Portunidae</taxon>
        <taxon>Portuninae</taxon>
        <taxon>Portunus</taxon>
    </lineage>
</organism>
<proteinExistence type="predicted"/>
<reference evidence="2 3" key="1">
    <citation type="submission" date="2019-05" db="EMBL/GenBank/DDBJ databases">
        <title>Another draft genome of Portunus trituberculatus and its Hox gene families provides insights of decapod evolution.</title>
        <authorList>
            <person name="Jeong J.-H."/>
            <person name="Song I."/>
            <person name="Kim S."/>
            <person name="Choi T."/>
            <person name="Kim D."/>
            <person name="Ryu S."/>
            <person name="Kim W."/>
        </authorList>
    </citation>
    <scope>NUCLEOTIDE SEQUENCE [LARGE SCALE GENOMIC DNA]</scope>
    <source>
        <tissue evidence="2">Muscle</tissue>
    </source>
</reference>
<accession>A0A5B7HAQ5</accession>
<evidence type="ECO:0000256" key="1">
    <source>
        <dbReference type="SAM" id="MobiDB-lite"/>
    </source>
</evidence>
<feature type="compositionally biased region" description="Basic residues" evidence="1">
    <location>
        <begin position="23"/>
        <end position="36"/>
    </location>
</feature>
<protein>
    <submittedName>
        <fullName evidence="2">Uncharacterized protein</fullName>
    </submittedName>
</protein>
<dbReference type="Proteomes" id="UP000324222">
    <property type="component" value="Unassembled WGS sequence"/>
</dbReference>
<feature type="region of interest" description="Disordered" evidence="1">
    <location>
        <begin position="15"/>
        <end position="85"/>
    </location>
</feature>
<gene>
    <name evidence="2" type="ORF">E2C01_060524</name>
</gene>
<sequence>METFKIDVCGALVSTAAPPPRSHSPHGHQTLNRHKQVPQSQHLPQSPPRRAPGGPDAALHDLLCSAPHRPGDRHLASPPGLTFPV</sequence>